<dbReference type="InterPro" id="IPR013760">
    <property type="entry name" value="Topo_IIA-like_dom_sf"/>
</dbReference>
<dbReference type="InterPro" id="IPR013757">
    <property type="entry name" value="Topo_IIA_A_a_sf"/>
</dbReference>
<evidence type="ECO:0000256" key="1">
    <source>
        <dbReference type="ARBA" id="ARBA00000185"/>
    </source>
</evidence>
<evidence type="ECO:0000313" key="3">
    <source>
        <dbReference type="Proteomes" id="UP000063789"/>
    </source>
</evidence>
<name>A0A0N7FUJ2_9ACTN</name>
<dbReference type="Proteomes" id="UP000063789">
    <property type="component" value="Chromosome"/>
</dbReference>
<accession>A0A0N7FUJ2</accession>
<proteinExistence type="predicted"/>
<organism evidence="2 3">
    <name type="scientific">Gordonia phthalatica</name>
    <dbReference type="NCBI Taxonomy" id="1136941"/>
    <lineage>
        <taxon>Bacteria</taxon>
        <taxon>Bacillati</taxon>
        <taxon>Actinomycetota</taxon>
        <taxon>Actinomycetes</taxon>
        <taxon>Mycobacteriales</taxon>
        <taxon>Gordoniaceae</taxon>
        <taxon>Gordonia</taxon>
    </lineage>
</organism>
<reference evidence="3" key="1">
    <citation type="submission" date="2015-06" db="EMBL/GenBank/DDBJ databases">
        <title>Complete genome sequence and metabolic analysis of phthalate degradation pathway in Gordonia sp. QH-11.</title>
        <authorList>
            <person name="Jin D."/>
            <person name="Kong X."/>
            <person name="Bai Z."/>
        </authorList>
    </citation>
    <scope>NUCLEOTIDE SEQUENCE [LARGE SCALE GENOMIC DNA]</scope>
    <source>
        <strain evidence="3">QH-11</strain>
    </source>
</reference>
<dbReference type="AlphaFoldDB" id="A0A0N7FUJ2"/>
<keyword evidence="3" id="KW-1185">Reference proteome</keyword>
<evidence type="ECO:0000313" key="2">
    <source>
        <dbReference type="EMBL" id="ALG84511.1"/>
    </source>
</evidence>
<dbReference type="GO" id="GO:0003677">
    <property type="term" value="F:DNA binding"/>
    <property type="evidence" value="ECO:0007669"/>
    <property type="project" value="InterPro"/>
</dbReference>
<dbReference type="KEGG" id="goq:ACH46_08375"/>
<reference evidence="2 3" key="2">
    <citation type="journal article" date="2017" name="Int. J. Syst. Evol. Microbiol.">
        <title>Gordonia phthalatica sp. nov., a di-n-butyl phthalate-degrading bacterium isolated from activated sludge.</title>
        <authorList>
            <person name="Jin D."/>
            <person name="Kong X."/>
            <person name="Jia M."/>
            <person name="Yu X."/>
            <person name="Wang X."/>
            <person name="Zhuang X."/>
            <person name="Deng Y."/>
            <person name="Bai Z."/>
        </authorList>
    </citation>
    <scope>NUCLEOTIDE SEQUENCE [LARGE SCALE GENOMIC DNA]</scope>
    <source>
        <strain evidence="2 3">QH-11</strain>
    </source>
</reference>
<gene>
    <name evidence="2" type="ORF">ACH46_08375</name>
</gene>
<dbReference type="SUPFAM" id="SSF56719">
    <property type="entry name" value="Type II DNA topoisomerase"/>
    <property type="match status" value="1"/>
</dbReference>
<protein>
    <submittedName>
        <fullName evidence="2">Uncharacterized protein</fullName>
    </submittedName>
</protein>
<sequence>MGRLSSTTPDGTDVLDFWHGGGDRWRVERDGVLVYLSDGRTAIRRDVNDDMVPIDVRDVRAVWQSTGFGPTDLVGHSGLLHQMSSEVVAVSTPVETSHDGRPAWSTRLGLPGADEADHLTVVIDAESGLIVAARSERGGTLTVTGLSTEPIDDETFRVPTVHTAPAPVSDRQRIIDRLEILSVIDSAVEHREEVLAVIDASSTVDDARARIIDLLGVQEVGADAVLAMQLRRLVAVERDKISDEVASLRAHLAGHDE</sequence>
<dbReference type="Gene3D" id="1.10.268.10">
    <property type="entry name" value="Topoisomerase, domain 3"/>
    <property type="match status" value="1"/>
</dbReference>
<dbReference type="GO" id="GO:0005524">
    <property type="term" value="F:ATP binding"/>
    <property type="evidence" value="ECO:0007669"/>
    <property type="project" value="InterPro"/>
</dbReference>
<dbReference type="STRING" id="1136941.ACH46_08375"/>
<comment type="catalytic activity">
    <reaction evidence="1">
        <text>ATP-dependent breakage, passage and rejoining of double-stranded DNA.</text>
        <dbReference type="EC" id="5.6.2.2"/>
    </reaction>
</comment>
<dbReference type="PATRIC" id="fig|1136941.3.peg.1703"/>
<dbReference type="EMBL" id="CP011853">
    <property type="protein sequence ID" value="ALG84511.1"/>
    <property type="molecule type" value="Genomic_DNA"/>
</dbReference>
<dbReference type="GO" id="GO:0034335">
    <property type="term" value="F:DNA negative supercoiling activity"/>
    <property type="evidence" value="ECO:0007669"/>
    <property type="project" value="UniProtKB-ARBA"/>
</dbReference>